<keyword evidence="3" id="KW-1185">Reference proteome</keyword>
<evidence type="ECO:0000256" key="1">
    <source>
        <dbReference type="SAM" id="MobiDB-lite"/>
    </source>
</evidence>
<dbReference type="PANTHER" id="PTHR33144:SF48">
    <property type="entry name" value="PLANT TRANSPOSASE (PTTA_EN_SPM FAMILY)"/>
    <property type="match status" value="1"/>
</dbReference>
<evidence type="ECO:0000313" key="2">
    <source>
        <dbReference type="EMBL" id="KAG8473102.1"/>
    </source>
</evidence>
<comment type="caution">
    <text evidence="2">The sequence shown here is derived from an EMBL/GenBank/DDBJ whole genome shotgun (WGS) entry which is preliminary data.</text>
</comment>
<dbReference type="Pfam" id="PF03004">
    <property type="entry name" value="Transposase_24"/>
    <property type="match status" value="1"/>
</dbReference>
<evidence type="ECO:0000313" key="3">
    <source>
        <dbReference type="Proteomes" id="UP000701853"/>
    </source>
</evidence>
<feature type="region of interest" description="Disordered" evidence="1">
    <location>
        <begin position="1"/>
        <end position="108"/>
    </location>
</feature>
<proteinExistence type="predicted"/>
<accession>A0A8J5Y278</accession>
<dbReference type="PANTHER" id="PTHR33144">
    <property type="entry name" value="OS10G0409366 PROTEIN-RELATED"/>
    <property type="match status" value="1"/>
</dbReference>
<reference evidence="2 3" key="1">
    <citation type="journal article" date="2021" name="bioRxiv">
        <title>The Gossypium anomalum genome as a resource for cotton improvement and evolutionary analysis of hybrid incompatibility.</title>
        <authorList>
            <person name="Grover C.E."/>
            <person name="Yuan D."/>
            <person name="Arick M.A."/>
            <person name="Miller E.R."/>
            <person name="Hu G."/>
            <person name="Peterson D.G."/>
            <person name="Wendel J.F."/>
            <person name="Udall J.A."/>
        </authorList>
    </citation>
    <scope>NUCLEOTIDE SEQUENCE [LARGE SCALE GENOMIC DNA]</scope>
    <source>
        <strain evidence="2">JFW-Udall</strain>
        <tissue evidence="2">Leaf</tissue>
    </source>
</reference>
<name>A0A8J5Y278_9ROSI</name>
<dbReference type="OrthoDB" id="1931453at2759"/>
<feature type="compositionally biased region" description="Low complexity" evidence="1">
    <location>
        <begin position="82"/>
        <end position="93"/>
    </location>
</feature>
<dbReference type="AlphaFoldDB" id="A0A8J5Y278"/>
<gene>
    <name evidence="2" type="ORF">CXB51_035018</name>
</gene>
<organism evidence="2 3">
    <name type="scientific">Gossypium anomalum</name>
    <dbReference type="NCBI Taxonomy" id="47600"/>
    <lineage>
        <taxon>Eukaryota</taxon>
        <taxon>Viridiplantae</taxon>
        <taxon>Streptophyta</taxon>
        <taxon>Embryophyta</taxon>
        <taxon>Tracheophyta</taxon>
        <taxon>Spermatophyta</taxon>
        <taxon>Magnoliopsida</taxon>
        <taxon>eudicotyledons</taxon>
        <taxon>Gunneridae</taxon>
        <taxon>Pentapetalae</taxon>
        <taxon>rosids</taxon>
        <taxon>malvids</taxon>
        <taxon>Malvales</taxon>
        <taxon>Malvaceae</taxon>
        <taxon>Malvoideae</taxon>
        <taxon>Gossypium</taxon>
    </lineage>
</organism>
<feature type="compositionally biased region" description="Basic residues" evidence="1">
    <location>
        <begin position="33"/>
        <end position="47"/>
    </location>
</feature>
<feature type="compositionally biased region" description="Polar residues" evidence="1">
    <location>
        <begin position="53"/>
        <end position="81"/>
    </location>
</feature>
<dbReference type="InterPro" id="IPR004252">
    <property type="entry name" value="Probable_transposase_24"/>
</dbReference>
<dbReference type="EMBL" id="JAHUZN010000013">
    <property type="protein sequence ID" value="KAG8473102.1"/>
    <property type="molecule type" value="Genomic_DNA"/>
</dbReference>
<feature type="compositionally biased region" description="Basic and acidic residues" evidence="1">
    <location>
        <begin position="20"/>
        <end position="32"/>
    </location>
</feature>
<dbReference type="Proteomes" id="UP000701853">
    <property type="component" value="Chromosome 13"/>
</dbReference>
<protein>
    <submittedName>
        <fullName evidence="2">Uncharacterized protein</fullName>
    </submittedName>
</protein>
<feature type="compositionally biased region" description="Polar residues" evidence="1">
    <location>
        <begin position="1"/>
        <end position="11"/>
    </location>
</feature>
<sequence length="472" mass="53497">MDTNNWRSTPPSGEPTMDTSDWRTHLQPDSRQRINKVKMNRRKRTLKGVRFSTRGSSTGSNTLGSAATDSQSTGDGTPTQSTEEVPATPAETTKGTKRKRGPTNMKDIWNLQPGTRIVVDANQYGQPIGMEASKLAEFLGTIARTGSICPLNTKHWKHLSKYVLENILRIVYEKFDLQGKVEDSDILSHVGKLRKEFKSTLKTRYYKEMVQKGRSIKEIYENNPPGVYDDQWKWLVDRWGTPQAAAQSEKEKESRTKVRYAHTVDRTGYATLNAQLRRKAVNRRVWSSLDFNICAKMGVTISAVMQQNKFIELEDEACKMVKDSMPIPESSSTPQDNVAIENEVYTQVFGPDKNGKMLGNGRGMTKSRLFGYGSVTRGSQSTSAIIREKTLLEEAESRFHTEVAEREAHLIVEAEERFMKLIEIREAKFMDMLDAREKKCEALINECMAKGMSIEFQSSRLDDKAFSSDDDE</sequence>